<dbReference type="Gene3D" id="1.10.530.10">
    <property type="match status" value="1"/>
</dbReference>
<dbReference type="RefSeq" id="WP_102189908.1">
    <property type="nucleotide sequence ID" value="NZ_CAUTAO010000004.1"/>
</dbReference>
<accession>A0A2N6SEH1</accession>
<feature type="transmembrane region" description="Helical" evidence="1">
    <location>
        <begin position="27"/>
        <end position="46"/>
    </location>
</feature>
<evidence type="ECO:0000313" key="3">
    <source>
        <dbReference type="EMBL" id="PMC52311.1"/>
    </source>
</evidence>
<keyword evidence="1" id="KW-0812">Transmembrane</keyword>
<dbReference type="STRING" id="84135.GCA_001052115_01152"/>
<comment type="caution">
    <text evidence="3">The sequence shown here is derived from an EMBL/GenBank/DDBJ whole genome shotgun (WGS) entry which is preliminary data.</text>
</comment>
<sequence length="199" mass="22789">MIEYSYNNTLGVITININNINIKKRGLFIITAFVVALSMITFTSQYCEARTKATNQTQIAGSNNVEKAWNFYISQGFSKEATAGILGNYMRESRMNPSIVERGNNIGFGIAQWSFARRINLVTWLNKNNYAASSLEGQLRYSIVEMQNMSFGKYNYSSFKRINNVKEATAVFEKYFERAGVVAIDERTKYAEEIYRKYA</sequence>
<gene>
    <name evidence="3" type="ORF">CJ218_05595</name>
</gene>
<feature type="domain" description="Phage tail lysozyme" evidence="2">
    <location>
        <begin position="64"/>
        <end position="198"/>
    </location>
</feature>
<name>A0A2N6SEH1_9BACL</name>
<evidence type="ECO:0000259" key="2">
    <source>
        <dbReference type="Pfam" id="PF18013"/>
    </source>
</evidence>
<proteinExistence type="predicted"/>
<dbReference type="AlphaFoldDB" id="A0A2N6SEH1"/>
<dbReference type="Pfam" id="PF18013">
    <property type="entry name" value="Phage_lysozyme2"/>
    <property type="match status" value="1"/>
</dbReference>
<evidence type="ECO:0000313" key="4">
    <source>
        <dbReference type="Proteomes" id="UP000235670"/>
    </source>
</evidence>
<keyword evidence="1" id="KW-0472">Membrane</keyword>
<organism evidence="3 4">
    <name type="scientific">Gemella sanguinis</name>
    <dbReference type="NCBI Taxonomy" id="84135"/>
    <lineage>
        <taxon>Bacteria</taxon>
        <taxon>Bacillati</taxon>
        <taxon>Bacillota</taxon>
        <taxon>Bacilli</taxon>
        <taxon>Bacillales</taxon>
        <taxon>Gemellaceae</taxon>
        <taxon>Gemella</taxon>
    </lineage>
</organism>
<evidence type="ECO:0000256" key="1">
    <source>
        <dbReference type="SAM" id="Phobius"/>
    </source>
</evidence>
<dbReference type="Proteomes" id="UP000235670">
    <property type="component" value="Unassembled WGS sequence"/>
</dbReference>
<keyword evidence="1" id="KW-1133">Transmembrane helix</keyword>
<dbReference type="EMBL" id="PNGT01000005">
    <property type="protein sequence ID" value="PMC52311.1"/>
    <property type="molecule type" value="Genomic_DNA"/>
</dbReference>
<dbReference type="OrthoDB" id="66275at2"/>
<dbReference type="InterPro" id="IPR041219">
    <property type="entry name" value="Phage_lysozyme2"/>
</dbReference>
<reference evidence="3 4" key="1">
    <citation type="submission" date="2017-09" db="EMBL/GenBank/DDBJ databases">
        <title>Bacterial strain isolated from the female urinary microbiota.</title>
        <authorList>
            <person name="Thomas-White K."/>
            <person name="Kumar N."/>
            <person name="Forster S."/>
            <person name="Putonti C."/>
            <person name="Lawley T."/>
            <person name="Wolfe A.J."/>
        </authorList>
    </citation>
    <scope>NUCLEOTIDE SEQUENCE [LARGE SCALE GENOMIC DNA]</scope>
    <source>
        <strain evidence="3 4">UMB0186</strain>
    </source>
</reference>
<protein>
    <recommendedName>
        <fullName evidence="2">Phage tail lysozyme domain-containing protein</fullName>
    </recommendedName>
</protein>